<accession>A0ABU7PJG0</accession>
<evidence type="ECO:0000313" key="2">
    <source>
        <dbReference type="Proteomes" id="UP001344658"/>
    </source>
</evidence>
<organism evidence="1 2">
    <name type="scientific">Actinacidiphila polyblastidii</name>
    <dbReference type="NCBI Taxonomy" id="3110430"/>
    <lineage>
        <taxon>Bacteria</taxon>
        <taxon>Bacillati</taxon>
        <taxon>Actinomycetota</taxon>
        <taxon>Actinomycetes</taxon>
        <taxon>Kitasatosporales</taxon>
        <taxon>Streptomycetaceae</taxon>
        <taxon>Actinacidiphila</taxon>
    </lineage>
</organism>
<protein>
    <recommendedName>
        <fullName evidence="3">Transposase</fullName>
    </recommendedName>
</protein>
<dbReference type="RefSeq" id="WP_330799677.1">
    <property type="nucleotide sequence ID" value="NZ_JAZEWV010000037.1"/>
</dbReference>
<proteinExistence type="predicted"/>
<evidence type="ECO:0000313" key="1">
    <source>
        <dbReference type="EMBL" id="MEE4545975.1"/>
    </source>
</evidence>
<name>A0ABU7PJG0_9ACTN</name>
<dbReference type="Proteomes" id="UP001344658">
    <property type="component" value="Unassembled WGS sequence"/>
</dbReference>
<keyword evidence="2" id="KW-1185">Reference proteome</keyword>
<gene>
    <name evidence="1" type="ORF">V2S66_28895</name>
</gene>
<evidence type="ECO:0008006" key="3">
    <source>
        <dbReference type="Google" id="ProtNLM"/>
    </source>
</evidence>
<reference evidence="1 2" key="1">
    <citation type="submission" date="2023-12" db="EMBL/GenBank/DDBJ databases">
        <title>Streptomyces sp. V4-01.</title>
        <authorList>
            <person name="Somphong A."/>
            <person name="Phongsopitanun W."/>
        </authorList>
    </citation>
    <scope>NUCLEOTIDE SEQUENCE [LARGE SCALE GENOMIC DNA]</scope>
    <source>
        <strain evidence="1 2">V4-01</strain>
    </source>
</reference>
<comment type="caution">
    <text evidence="1">The sequence shown here is derived from an EMBL/GenBank/DDBJ whole genome shotgun (WGS) entry which is preliminary data.</text>
</comment>
<dbReference type="EMBL" id="JAZEWV010000037">
    <property type="protein sequence ID" value="MEE4545975.1"/>
    <property type="molecule type" value="Genomic_DNA"/>
</dbReference>
<sequence length="41" mass="4559">MATWRNLTIGTLRLKGTKNIAAGLRRNARDARRPLELLGLA</sequence>